<gene>
    <name evidence="1" type="ORF">DFP72DRAFT_1173501</name>
</gene>
<evidence type="ECO:0000313" key="1">
    <source>
        <dbReference type="EMBL" id="KAF6749628.1"/>
    </source>
</evidence>
<dbReference type="EMBL" id="JACGCI010000062">
    <property type="protein sequence ID" value="KAF6749628.1"/>
    <property type="molecule type" value="Genomic_DNA"/>
</dbReference>
<dbReference type="Proteomes" id="UP000521943">
    <property type="component" value="Unassembled WGS sequence"/>
</dbReference>
<reference evidence="1 2" key="1">
    <citation type="submission" date="2020-07" db="EMBL/GenBank/DDBJ databases">
        <title>Comparative genomics of pyrophilous fungi reveals a link between fire events and developmental genes.</title>
        <authorList>
            <consortium name="DOE Joint Genome Institute"/>
            <person name="Steindorff A.S."/>
            <person name="Carver A."/>
            <person name="Calhoun S."/>
            <person name="Stillman K."/>
            <person name="Liu H."/>
            <person name="Lipzen A."/>
            <person name="Pangilinan J."/>
            <person name="Labutti K."/>
            <person name="Bruns T.D."/>
            <person name="Grigoriev I.V."/>
        </authorList>
    </citation>
    <scope>NUCLEOTIDE SEQUENCE [LARGE SCALE GENOMIC DNA]</scope>
    <source>
        <strain evidence="1 2">CBS 144469</strain>
    </source>
</reference>
<evidence type="ECO:0000313" key="2">
    <source>
        <dbReference type="Proteomes" id="UP000521943"/>
    </source>
</evidence>
<organism evidence="1 2">
    <name type="scientific">Ephemerocybe angulata</name>
    <dbReference type="NCBI Taxonomy" id="980116"/>
    <lineage>
        <taxon>Eukaryota</taxon>
        <taxon>Fungi</taxon>
        <taxon>Dikarya</taxon>
        <taxon>Basidiomycota</taxon>
        <taxon>Agaricomycotina</taxon>
        <taxon>Agaricomycetes</taxon>
        <taxon>Agaricomycetidae</taxon>
        <taxon>Agaricales</taxon>
        <taxon>Agaricineae</taxon>
        <taxon>Psathyrellaceae</taxon>
        <taxon>Ephemerocybe</taxon>
    </lineage>
</organism>
<keyword evidence="2" id="KW-1185">Reference proteome</keyword>
<comment type="caution">
    <text evidence="1">The sequence shown here is derived from an EMBL/GenBank/DDBJ whole genome shotgun (WGS) entry which is preliminary data.</text>
</comment>
<proteinExistence type="predicted"/>
<dbReference type="OrthoDB" id="2977433at2759"/>
<sequence>MIVADLSPNFRNLFKYTIENPPNRQDGWYGVIHTLLHIVCPPASMLVKPQKRMRLLRGTEERDYLSGIGPQPSLVDPSSTVSELTVSESSDIYSADSNGRLVQTSDHDRYPDFTIETYYGKAPTRTYKDNKPVISGQPDVIHAIIEIGNSNPDLSQQKLIHLKAKVKNQVLEYMRRASKSWVNALYGIAIVREEAWVVTWTWKGVPAPAAPGAMGPHPLRNQHTENEWDSWERIDKGKFWGVLTKIRKQGMGDDLPNNPRLLPSKFDPVALKEVPRLQQRIDGFKDKCPEQFSLYAIYGAYLPLVFDPEIYTTNPQYRIPIPTSLRGDEDEESSISAAESAIHWHTRDVDDDENGDLLYPEGLPIDGEETESGALFPEGSEPVGSISAHLQETKVTQSAQPSNASYVCPDFTVQMYSTTSEEARPVKMILEIASGGNDSERPTTKRRDEVEEQLLGYLQVVIRSGIASDILYGVAVLGTEFCYMRVKKTKTKGYLWTTGLQNLVWRSIFTPRWRQMIDSATRLSS</sequence>
<protein>
    <submittedName>
        <fullName evidence="1">Uncharacterized protein</fullName>
    </submittedName>
</protein>
<name>A0A8H6LZA5_9AGAR</name>
<accession>A0A8H6LZA5</accession>
<dbReference type="AlphaFoldDB" id="A0A8H6LZA5"/>